<name>A0AAV9P5G8_9PEZI</name>
<dbReference type="RefSeq" id="XP_064656530.1">
    <property type="nucleotide sequence ID" value="XM_064805425.1"/>
</dbReference>
<dbReference type="AlphaFoldDB" id="A0AAV9P5G8"/>
<evidence type="ECO:0000256" key="2">
    <source>
        <dbReference type="SAM" id="MobiDB-lite"/>
    </source>
</evidence>
<dbReference type="Proteomes" id="UP001337655">
    <property type="component" value="Unassembled WGS sequence"/>
</dbReference>
<evidence type="ECO:0000256" key="1">
    <source>
        <dbReference type="SAM" id="Coils"/>
    </source>
</evidence>
<sequence length="228" mass="25339">MAAKRGPDGSIASEQPDSKKIMSGPRQHFQSTRPPPPPLTGLGVPQRPPPPYSPGGSVFGRPNPPTDPQTWRDPPQPPQRLPQRLPGPVPASWRKQAESTASASFQDAQRALNDASDGLVTAMNTKDEENASLRQQVFQLELDKGVAQIRVAELEVEKKALRDRNDLLEKQARNLQQRLDRQMKVVETAEKLTDLSNKVGWKRFMTVADQLKEAVEENKRLDATETKA</sequence>
<evidence type="ECO:0000313" key="4">
    <source>
        <dbReference type="Proteomes" id="UP001337655"/>
    </source>
</evidence>
<dbReference type="EMBL" id="JAVRRT010000013">
    <property type="protein sequence ID" value="KAK5166648.1"/>
    <property type="molecule type" value="Genomic_DNA"/>
</dbReference>
<feature type="compositionally biased region" description="Polar residues" evidence="2">
    <location>
        <begin position="98"/>
        <end position="107"/>
    </location>
</feature>
<keyword evidence="4" id="KW-1185">Reference proteome</keyword>
<feature type="compositionally biased region" description="Pro residues" evidence="2">
    <location>
        <begin position="74"/>
        <end position="89"/>
    </location>
</feature>
<comment type="caution">
    <text evidence="3">The sequence shown here is derived from an EMBL/GenBank/DDBJ whole genome shotgun (WGS) entry which is preliminary data.</text>
</comment>
<feature type="coiled-coil region" evidence="1">
    <location>
        <begin position="144"/>
        <end position="192"/>
    </location>
</feature>
<gene>
    <name evidence="3" type="ORF">LTR77_008192</name>
</gene>
<organism evidence="3 4">
    <name type="scientific">Saxophila tyrrhenica</name>
    <dbReference type="NCBI Taxonomy" id="1690608"/>
    <lineage>
        <taxon>Eukaryota</taxon>
        <taxon>Fungi</taxon>
        <taxon>Dikarya</taxon>
        <taxon>Ascomycota</taxon>
        <taxon>Pezizomycotina</taxon>
        <taxon>Dothideomycetes</taxon>
        <taxon>Dothideomycetidae</taxon>
        <taxon>Mycosphaerellales</taxon>
        <taxon>Extremaceae</taxon>
        <taxon>Saxophila</taxon>
    </lineage>
</organism>
<proteinExistence type="predicted"/>
<protein>
    <submittedName>
        <fullName evidence="3">Uncharacterized protein</fullName>
    </submittedName>
</protein>
<keyword evidence="1" id="KW-0175">Coiled coil</keyword>
<reference evidence="3 4" key="1">
    <citation type="submission" date="2023-08" db="EMBL/GenBank/DDBJ databases">
        <title>Black Yeasts Isolated from many extreme environments.</title>
        <authorList>
            <person name="Coleine C."/>
            <person name="Stajich J.E."/>
            <person name="Selbmann L."/>
        </authorList>
    </citation>
    <scope>NUCLEOTIDE SEQUENCE [LARGE SCALE GENOMIC DNA]</scope>
    <source>
        <strain evidence="3 4">CCFEE 5935</strain>
    </source>
</reference>
<evidence type="ECO:0000313" key="3">
    <source>
        <dbReference type="EMBL" id="KAK5166648.1"/>
    </source>
</evidence>
<feature type="region of interest" description="Disordered" evidence="2">
    <location>
        <begin position="1"/>
        <end position="110"/>
    </location>
</feature>
<dbReference type="GeneID" id="89929526"/>
<accession>A0AAV9P5G8</accession>